<reference evidence="1" key="1">
    <citation type="journal article" date="2015" name="Nature">
        <title>Complex archaea that bridge the gap between prokaryotes and eukaryotes.</title>
        <authorList>
            <person name="Spang A."/>
            <person name="Saw J.H."/>
            <person name="Jorgensen S.L."/>
            <person name="Zaremba-Niedzwiedzka K."/>
            <person name="Martijn J."/>
            <person name="Lind A.E."/>
            <person name="van Eijk R."/>
            <person name="Schleper C."/>
            <person name="Guy L."/>
            <person name="Ettema T.J."/>
        </authorList>
    </citation>
    <scope>NUCLEOTIDE SEQUENCE</scope>
</reference>
<name>A0A0F9KGM3_9ZZZZ</name>
<dbReference type="EMBL" id="LAZR01013578">
    <property type="protein sequence ID" value="KKM21313.1"/>
    <property type="molecule type" value="Genomic_DNA"/>
</dbReference>
<gene>
    <name evidence="1" type="ORF">LCGC14_1636710</name>
</gene>
<comment type="caution">
    <text evidence="1">The sequence shown here is derived from an EMBL/GenBank/DDBJ whole genome shotgun (WGS) entry which is preliminary data.</text>
</comment>
<accession>A0A0F9KGM3</accession>
<sequence length="85" mass="10077">MGDLLSWAADQAEDARRNTQEYKDNAKRCAIYNIMMGELYQEKTKKLLVEDLVFITKQKKTLIPEYDNVSKETIIRLRRILDDYC</sequence>
<dbReference type="AlphaFoldDB" id="A0A0F9KGM3"/>
<organism evidence="1">
    <name type="scientific">marine sediment metagenome</name>
    <dbReference type="NCBI Taxonomy" id="412755"/>
    <lineage>
        <taxon>unclassified sequences</taxon>
        <taxon>metagenomes</taxon>
        <taxon>ecological metagenomes</taxon>
    </lineage>
</organism>
<proteinExistence type="predicted"/>
<evidence type="ECO:0000313" key="1">
    <source>
        <dbReference type="EMBL" id="KKM21313.1"/>
    </source>
</evidence>
<protein>
    <submittedName>
        <fullName evidence="1">Uncharacterized protein</fullName>
    </submittedName>
</protein>